<comment type="caution">
    <text evidence="3">The sequence shown here is derived from an EMBL/GenBank/DDBJ whole genome shotgun (WGS) entry which is preliminary data.</text>
</comment>
<evidence type="ECO:0000313" key="3">
    <source>
        <dbReference type="EMBL" id="NYD86203.1"/>
    </source>
</evidence>
<keyword evidence="5" id="KW-1185">Reference proteome</keyword>
<reference evidence="3 4" key="1">
    <citation type="submission" date="2020-07" db="EMBL/GenBank/DDBJ databases">
        <title>Sequencing the genomes of 1000 actinobacteria strains.</title>
        <authorList>
            <person name="Klenk H.-P."/>
        </authorList>
    </citation>
    <scope>NUCLEOTIDE SEQUENCE [LARGE SCALE GENOMIC DNA]</scope>
    <source>
        <strain evidence="3 4">DSM 24482</strain>
    </source>
</reference>
<proteinExistence type="predicted"/>
<name>A0A7Y9FFJ3_9CELL</name>
<feature type="region of interest" description="Disordered" evidence="1">
    <location>
        <begin position="1"/>
        <end position="61"/>
    </location>
</feature>
<dbReference type="Proteomes" id="UP000618382">
    <property type="component" value="Unassembled WGS sequence"/>
</dbReference>
<feature type="compositionally biased region" description="Pro residues" evidence="1">
    <location>
        <begin position="1"/>
        <end position="10"/>
    </location>
</feature>
<evidence type="ECO:0000256" key="1">
    <source>
        <dbReference type="SAM" id="MobiDB-lite"/>
    </source>
</evidence>
<dbReference type="Proteomes" id="UP000577956">
    <property type="component" value="Unassembled WGS sequence"/>
</dbReference>
<protein>
    <submittedName>
        <fullName evidence="3">Uncharacterized protein</fullName>
    </submittedName>
</protein>
<reference evidence="2 5" key="2">
    <citation type="submission" date="2021-01" db="EMBL/GenBank/DDBJ databases">
        <title>Whole genome shotgun sequence of Cellulomonas oligotrophica NBRC 109435.</title>
        <authorList>
            <person name="Komaki H."/>
            <person name="Tamura T."/>
        </authorList>
    </citation>
    <scope>NUCLEOTIDE SEQUENCE [LARGE SCALE GENOMIC DNA]</scope>
    <source>
        <strain evidence="2 5">NBRC 109435</strain>
    </source>
</reference>
<organism evidence="3 4">
    <name type="scientific">Cellulomonas oligotrophica</name>
    <dbReference type="NCBI Taxonomy" id="931536"/>
    <lineage>
        <taxon>Bacteria</taxon>
        <taxon>Bacillati</taxon>
        <taxon>Actinomycetota</taxon>
        <taxon>Actinomycetes</taxon>
        <taxon>Micrococcales</taxon>
        <taxon>Cellulomonadaceae</taxon>
        <taxon>Cellulomonas</taxon>
    </lineage>
</organism>
<evidence type="ECO:0000313" key="2">
    <source>
        <dbReference type="EMBL" id="GIG34283.1"/>
    </source>
</evidence>
<evidence type="ECO:0000313" key="4">
    <source>
        <dbReference type="Proteomes" id="UP000577956"/>
    </source>
</evidence>
<dbReference type="AlphaFoldDB" id="A0A7Y9FFJ3"/>
<feature type="compositionally biased region" description="Basic and acidic residues" evidence="1">
    <location>
        <begin position="17"/>
        <end position="27"/>
    </location>
</feature>
<accession>A0A7Y9FFJ3</accession>
<evidence type="ECO:0000313" key="5">
    <source>
        <dbReference type="Proteomes" id="UP000618382"/>
    </source>
</evidence>
<dbReference type="EMBL" id="JACCBK010000001">
    <property type="protein sequence ID" value="NYD86203.1"/>
    <property type="molecule type" value="Genomic_DNA"/>
</dbReference>
<sequence>MTAPTGPLPGSPITLYEHARRLHEQHPDGPLPDEGEPYPDEERHRGQERPRRRRYGPPAGADVAEALDNHFRRADAHPSELAEAFRGLHVSFFPNEHVTAAALRADGERVRQTGRWLVQHSTDRDAATVGLALLASGTVEEDIPLIWTIGLLSERFGPLAADALQRRPRGDEALLWLGARVAGWGRVYVVEALCRLAASPDVQSWLLRHACNGEILNGYFTGKVATAAHLHEAITGTDVDDAVIDHTGRLLRVMTSCSGMGMHLENYLHAPVVLAAHAAHLARQAPSADRYVDAAVIADHLASTPPDEESSCTAVQRVALARQYRAVLVRPEWLDTVRADLEPGGRDAAWFTGGVARRLGLDVGIRPSVHGRPH</sequence>
<dbReference type="RefSeq" id="WP_140457870.1">
    <property type="nucleotide sequence ID" value="NZ_BAABFI010000001.1"/>
</dbReference>
<feature type="compositionally biased region" description="Basic and acidic residues" evidence="1">
    <location>
        <begin position="40"/>
        <end position="49"/>
    </location>
</feature>
<gene>
    <name evidence="3" type="ORF">BKA21_001752</name>
    <name evidence="2" type="ORF">Col01nite_34420</name>
</gene>
<dbReference type="EMBL" id="BONN01000015">
    <property type="protein sequence ID" value="GIG34283.1"/>
    <property type="molecule type" value="Genomic_DNA"/>
</dbReference>